<comment type="caution">
    <text evidence="15">The sequence shown here is derived from an EMBL/GenBank/DDBJ whole genome shotgun (WGS) entry which is preliminary data.</text>
</comment>
<comment type="function">
    <text evidence="1 11">Catalyzes the synthesis of 5,6-dihydrouridine (D), a modified base found in the D-loop of most tRNAs, via the reduction of the C5-C6 double bond in target uridines.</text>
</comment>
<evidence type="ECO:0000256" key="1">
    <source>
        <dbReference type="ARBA" id="ARBA00002790"/>
    </source>
</evidence>
<accession>A0A1F7WFG9</accession>
<dbReference type="SUPFAM" id="SSF51395">
    <property type="entry name" value="FMN-linked oxidoreductases"/>
    <property type="match status" value="1"/>
</dbReference>
<proteinExistence type="inferred from homology"/>
<dbReference type="InterPro" id="IPR024036">
    <property type="entry name" value="tRNA-dHydroUridine_Synthase_C"/>
</dbReference>
<dbReference type="GO" id="GO:0017150">
    <property type="term" value="F:tRNA dihydrouridine synthase activity"/>
    <property type="evidence" value="ECO:0007669"/>
    <property type="project" value="InterPro"/>
</dbReference>
<dbReference type="PIRSF" id="PIRSF006621">
    <property type="entry name" value="Dus"/>
    <property type="match status" value="1"/>
</dbReference>
<dbReference type="EC" id="1.3.1.-" evidence="11"/>
<dbReference type="STRING" id="1802424.A2480_00410"/>
<dbReference type="Gene3D" id="1.10.1200.80">
    <property type="entry name" value="Putative flavin oxidoreducatase, domain 2"/>
    <property type="match status" value="1"/>
</dbReference>
<evidence type="ECO:0000313" key="15">
    <source>
        <dbReference type="EMBL" id="OGM01129.1"/>
    </source>
</evidence>
<dbReference type="NCBIfam" id="TIGR00737">
    <property type="entry name" value="nifR3_yhdG"/>
    <property type="match status" value="1"/>
</dbReference>
<keyword evidence="6" id="KW-0521">NADP</keyword>
<dbReference type="Proteomes" id="UP000176988">
    <property type="component" value="Unassembled WGS sequence"/>
</dbReference>
<dbReference type="GO" id="GO:0050660">
    <property type="term" value="F:flavin adenine dinucleotide binding"/>
    <property type="evidence" value="ECO:0007669"/>
    <property type="project" value="InterPro"/>
</dbReference>
<evidence type="ECO:0000256" key="7">
    <source>
        <dbReference type="ARBA" id="ARBA00022884"/>
    </source>
</evidence>
<keyword evidence="5 11" id="KW-0819">tRNA processing</keyword>
<dbReference type="Pfam" id="PF01207">
    <property type="entry name" value="Dus"/>
    <property type="match status" value="1"/>
</dbReference>
<evidence type="ECO:0000256" key="5">
    <source>
        <dbReference type="ARBA" id="ARBA00022694"/>
    </source>
</evidence>
<evidence type="ECO:0000256" key="13">
    <source>
        <dbReference type="PIRSR" id="PIRSR006621-2"/>
    </source>
</evidence>
<feature type="binding site" evidence="13">
    <location>
        <position position="169"/>
    </location>
    <ligand>
        <name>FMN</name>
        <dbReference type="ChEBI" id="CHEBI:58210"/>
    </ligand>
</feature>
<dbReference type="InterPro" id="IPR004652">
    <property type="entry name" value="DusB-like"/>
</dbReference>
<evidence type="ECO:0000256" key="6">
    <source>
        <dbReference type="ARBA" id="ARBA00022857"/>
    </source>
</evidence>
<feature type="domain" description="DUS-like FMN-binding" evidence="14">
    <location>
        <begin position="14"/>
        <end position="307"/>
    </location>
</feature>
<comment type="catalytic activity">
    <reaction evidence="9">
        <text>a 5,6-dihydrouridine in tRNA + NADP(+) = a uridine in tRNA + NADPH + H(+)</text>
        <dbReference type="Rhea" id="RHEA:23624"/>
        <dbReference type="Rhea" id="RHEA-COMP:13339"/>
        <dbReference type="Rhea" id="RHEA-COMP:13887"/>
        <dbReference type="ChEBI" id="CHEBI:15378"/>
        <dbReference type="ChEBI" id="CHEBI:57783"/>
        <dbReference type="ChEBI" id="CHEBI:58349"/>
        <dbReference type="ChEBI" id="CHEBI:65315"/>
        <dbReference type="ChEBI" id="CHEBI:74443"/>
    </reaction>
</comment>
<comment type="catalytic activity">
    <reaction evidence="10">
        <text>a 5,6-dihydrouridine in tRNA + NAD(+) = a uridine in tRNA + NADH + H(+)</text>
        <dbReference type="Rhea" id="RHEA:54452"/>
        <dbReference type="Rhea" id="RHEA-COMP:13339"/>
        <dbReference type="Rhea" id="RHEA-COMP:13887"/>
        <dbReference type="ChEBI" id="CHEBI:15378"/>
        <dbReference type="ChEBI" id="CHEBI:57540"/>
        <dbReference type="ChEBI" id="CHEBI:57945"/>
        <dbReference type="ChEBI" id="CHEBI:65315"/>
        <dbReference type="ChEBI" id="CHEBI:74443"/>
    </reaction>
</comment>
<dbReference type="InterPro" id="IPR013785">
    <property type="entry name" value="Aldolase_TIM"/>
</dbReference>
<comment type="similarity">
    <text evidence="11">Belongs to the dus family.</text>
</comment>
<dbReference type="PANTHER" id="PTHR45846">
    <property type="entry name" value="TRNA-DIHYDROURIDINE(47) SYNTHASE [NAD(P)(+)]-LIKE"/>
    <property type="match status" value="1"/>
</dbReference>
<evidence type="ECO:0000256" key="2">
    <source>
        <dbReference type="ARBA" id="ARBA00022555"/>
    </source>
</evidence>
<feature type="active site" description="Proton donor" evidence="12">
    <location>
        <position position="101"/>
    </location>
</feature>
<evidence type="ECO:0000256" key="11">
    <source>
        <dbReference type="PIRNR" id="PIRNR006621"/>
    </source>
</evidence>
<evidence type="ECO:0000256" key="8">
    <source>
        <dbReference type="ARBA" id="ARBA00023002"/>
    </source>
</evidence>
<feature type="binding site" evidence="13">
    <location>
        <begin position="224"/>
        <end position="225"/>
    </location>
    <ligand>
        <name>FMN</name>
        <dbReference type="ChEBI" id="CHEBI:58210"/>
    </ligand>
</feature>
<dbReference type="EMBL" id="MGFG01000016">
    <property type="protein sequence ID" value="OGM01129.1"/>
    <property type="molecule type" value="Genomic_DNA"/>
</dbReference>
<sequence length="315" mass="35035">MFDWKIEKKPIVALAPMADMTDSAFCRIAKRLGCRIVFREMISAEALVRESNRTLQMAAFYDEERPIVQQLFGANPAVMAEATRRLDEKFSPDAFDLNMGCPAIKIVGGFNGAALMREPQRAAEIIRVVKAATDKPVSVKTRLGWSQPTEILDFVRLIEDAGADLISIHGRTKEQGYAGSADWNMIGQAKKLVSIPLLANGDVFSPELAVEALHITGCDGLLIARGALGNPWIFGQIESMLTNNTYTIVSDEERRNIVLDHACLYAEIHKGDSRPLITFRKHLVWYYKGVPDAKAKREQLTKVETIADLERCLNG</sequence>
<keyword evidence="13" id="KW-0547">Nucleotide-binding</keyword>
<dbReference type="AlphaFoldDB" id="A0A1F7WFG9"/>
<protein>
    <recommendedName>
        <fullName evidence="11">tRNA-dihydrouridine synthase</fullName>
        <ecNumber evidence="11">1.3.1.-</ecNumber>
    </recommendedName>
</protein>
<dbReference type="PANTHER" id="PTHR45846:SF1">
    <property type="entry name" value="TRNA-DIHYDROURIDINE(47) SYNTHASE [NAD(P)(+)]-LIKE"/>
    <property type="match status" value="1"/>
</dbReference>
<keyword evidence="7" id="KW-0694">RNA-binding</keyword>
<feature type="binding site" evidence="13">
    <location>
        <begin position="16"/>
        <end position="18"/>
    </location>
    <ligand>
        <name>FMN</name>
        <dbReference type="ChEBI" id="CHEBI:58210"/>
    </ligand>
</feature>
<evidence type="ECO:0000256" key="12">
    <source>
        <dbReference type="PIRSR" id="PIRSR006621-1"/>
    </source>
</evidence>
<dbReference type="Gene3D" id="3.20.20.70">
    <property type="entry name" value="Aldolase class I"/>
    <property type="match status" value="1"/>
</dbReference>
<dbReference type="CDD" id="cd02801">
    <property type="entry name" value="DUS_like_FMN"/>
    <property type="match status" value="1"/>
</dbReference>
<keyword evidence="3 11" id="KW-0285">Flavoprotein</keyword>
<comment type="cofactor">
    <cofactor evidence="11 13">
        <name>FMN</name>
        <dbReference type="ChEBI" id="CHEBI:58210"/>
    </cofactor>
</comment>
<dbReference type="InterPro" id="IPR035587">
    <property type="entry name" value="DUS-like_FMN-bd"/>
</dbReference>
<keyword evidence="4 11" id="KW-0288">FMN</keyword>
<name>A0A1F7WFG9_9BACT</name>
<evidence type="ECO:0000259" key="14">
    <source>
        <dbReference type="Pfam" id="PF01207"/>
    </source>
</evidence>
<dbReference type="GO" id="GO:0000049">
    <property type="term" value="F:tRNA binding"/>
    <property type="evidence" value="ECO:0007669"/>
    <property type="project" value="UniProtKB-KW"/>
</dbReference>
<evidence type="ECO:0000313" key="16">
    <source>
        <dbReference type="Proteomes" id="UP000176988"/>
    </source>
</evidence>
<reference evidence="15 16" key="1">
    <citation type="journal article" date="2016" name="Nat. Commun.">
        <title>Thousands of microbial genomes shed light on interconnected biogeochemical processes in an aquifer system.</title>
        <authorList>
            <person name="Anantharaman K."/>
            <person name="Brown C.T."/>
            <person name="Hug L.A."/>
            <person name="Sharon I."/>
            <person name="Castelle C.J."/>
            <person name="Probst A.J."/>
            <person name="Thomas B.C."/>
            <person name="Singh A."/>
            <person name="Wilkins M.J."/>
            <person name="Karaoz U."/>
            <person name="Brodie E.L."/>
            <person name="Williams K.H."/>
            <person name="Hubbard S.S."/>
            <person name="Banfield J.F."/>
        </authorList>
    </citation>
    <scope>NUCLEOTIDE SEQUENCE [LARGE SCALE GENOMIC DNA]</scope>
</reference>
<dbReference type="InterPro" id="IPR001269">
    <property type="entry name" value="DUS_fam"/>
</dbReference>
<evidence type="ECO:0000256" key="4">
    <source>
        <dbReference type="ARBA" id="ARBA00022643"/>
    </source>
</evidence>
<evidence type="ECO:0000256" key="3">
    <source>
        <dbReference type="ARBA" id="ARBA00022630"/>
    </source>
</evidence>
<organism evidence="15 16">
    <name type="scientific">Candidatus Uhrbacteria bacterium RIFOXYC2_FULL_47_19</name>
    <dbReference type="NCBI Taxonomy" id="1802424"/>
    <lineage>
        <taxon>Bacteria</taxon>
        <taxon>Candidatus Uhriibacteriota</taxon>
    </lineage>
</organism>
<keyword evidence="8 11" id="KW-0560">Oxidoreductase</keyword>
<evidence type="ECO:0000256" key="10">
    <source>
        <dbReference type="ARBA" id="ARBA00048802"/>
    </source>
</evidence>
<keyword evidence="2" id="KW-0820">tRNA-binding</keyword>
<feature type="binding site" evidence="13">
    <location>
        <position position="140"/>
    </location>
    <ligand>
        <name>FMN</name>
        <dbReference type="ChEBI" id="CHEBI:58210"/>
    </ligand>
</feature>
<evidence type="ECO:0000256" key="9">
    <source>
        <dbReference type="ARBA" id="ARBA00048205"/>
    </source>
</evidence>
<gene>
    <name evidence="15" type="ORF">A2480_00410</name>
</gene>
<feature type="binding site" evidence="13">
    <location>
        <position position="70"/>
    </location>
    <ligand>
        <name>FMN</name>
        <dbReference type="ChEBI" id="CHEBI:58210"/>
    </ligand>
</feature>